<organism evidence="2">
    <name type="scientific">Ackermannviridae sp. ctUml7</name>
    <dbReference type="NCBI Taxonomy" id="2825753"/>
    <lineage>
        <taxon>Viruses</taxon>
        <taxon>Duplodnaviria</taxon>
        <taxon>Heunggongvirae</taxon>
        <taxon>Uroviricota</taxon>
        <taxon>Caudoviricetes</taxon>
        <taxon>Pantevenvirales</taxon>
        <taxon>Ackermannviridae</taxon>
    </lineage>
</organism>
<protein>
    <recommendedName>
        <fullName evidence="1">DUF5675 domain-containing protein</fullName>
    </recommendedName>
</protein>
<reference evidence="2" key="1">
    <citation type="journal article" date="2021" name="Proc. Natl. Acad. Sci. U.S.A.">
        <title>A Catalog of Tens of Thousands of Viruses from Human Metagenomes Reveals Hidden Associations with Chronic Diseases.</title>
        <authorList>
            <person name="Tisza M.J."/>
            <person name="Buck C.B."/>
        </authorList>
    </citation>
    <scope>NUCLEOTIDE SEQUENCE</scope>
    <source>
        <strain evidence="2">CtUml7</strain>
    </source>
</reference>
<name>A0A8S5V9W5_9CAUD</name>
<dbReference type="EMBL" id="BK016230">
    <property type="protein sequence ID" value="DAG03486.1"/>
    <property type="molecule type" value="Genomic_DNA"/>
</dbReference>
<evidence type="ECO:0000313" key="2">
    <source>
        <dbReference type="EMBL" id="DAG03486.1"/>
    </source>
</evidence>
<feature type="domain" description="DUF5675" evidence="1">
    <location>
        <begin position="5"/>
        <end position="121"/>
    </location>
</feature>
<sequence>MLLEVKRLYKKDTYTIGVLMVDGEKFSDTLEDKVRDLKSEKKVYGETAIPAGKYKVVMSMSSKFKRVMPYLEKVPQFTGIMIHPGNTIKDTLGCILVGENKKKGQLVNSRKYSDELNKRINEAIERKEQVWIEVDL</sequence>
<dbReference type="InterPro" id="IPR043732">
    <property type="entry name" value="DUF5675"/>
</dbReference>
<proteinExistence type="predicted"/>
<accession>A0A8S5V9W5</accession>
<evidence type="ECO:0000259" key="1">
    <source>
        <dbReference type="Pfam" id="PF18925"/>
    </source>
</evidence>
<dbReference type="Pfam" id="PF18925">
    <property type="entry name" value="DUF5675"/>
    <property type="match status" value="1"/>
</dbReference>